<accession>A0AAV4WUE1</accession>
<evidence type="ECO:0000313" key="2">
    <source>
        <dbReference type="Proteomes" id="UP001054837"/>
    </source>
</evidence>
<comment type="caution">
    <text evidence="1">The sequence shown here is derived from an EMBL/GenBank/DDBJ whole genome shotgun (WGS) entry which is preliminary data.</text>
</comment>
<dbReference type="EMBL" id="BPLQ01015184">
    <property type="protein sequence ID" value="GIY86352.1"/>
    <property type="molecule type" value="Genomic_DNA"/>
</dbReference>
<reference evidence="1 2" key="1">
    <citation type="submission" date="2021-06" db="EMBL/GenBank/DDBJ databases">
        <title>Caerostris darwini draft genome.</title>
        <authorList>
            <person name="Kono N."/>
            <person name="Arakawa K."/>
        </authorList>
    </citation>
    <scope>NUCLEOTIDE SEQUENCE [LARGE SCALE GENOMIC DNA]</scope>
</reference>
<organism evidence="1 2">
    <name type="scientific">Caerostris darwini</name>
    <dbReference type="NCBI Taxonomy" id="1538125"/>
    <lineage>
        <taxon>Eukaryota</taxon>
        <taxon>Metazoa</taxon>
        <taxon>Ecdysozoa</taxon>
        <taxon>Arthropoda</taxon>
        <taxon>Chelicerata</taxon>
        <taxon>Arachnida</taxon>
        <taxon>Araneae</taxon>
        <taxon>Araneomorphae</taxon>
        <taxon>Entelegynae</taxon>
        <taxon>Araneoidea</taxon>
        <taxon>Araneidae</taxon>
        <taxon>Caerostris</taxon>
    </lineage>
</organism>
<name>A0AAV4WUE1_9ARAC</name>
<dbReference type="AlphaFoldDB" id="A0AAV4WUE1"/>
<sequence length="352" mass="42310">MNIRPQVPSLKEMMMIKVAILLSRDNEIKSLVVNVKDDFYDSSISFYDLRGNQWTEIQEKAMDKISTVELPTSLQKRIVELIKPLSLEAQKWKGIHSFLGNTVSDQDICWKGDGLINWQKTMWTLLIKKKLDVTHRFLLACHYCSLADICTIWNKMTQSNKKSVSAIYEPRLVWNWVEWIHRTVEKIDVWPRGKGNFPLLYRNVPLGIRTIFSELDLEERQKFLMYFVSNRTLPLDDFRFFISTMDGKHLEELFRMYPYQVLQYFLQWPLHKYFLDVADRLWVYISEEDFQDILRYIIFQRINGGWDDQNYEGLLREFWHRSPDLHKEFVLRNEGFTRLKTFLAEFDFSRKN</sequence>
<gene>
    <name evidence="1" type="ORF">CDAR_513591</name>
</gene>
<proteinExistence type="predicted"/>
<protein>
    <submittedName>
        <fullName evidence="1">Uncharacterized protein</fullName>
    </submittedName>
</protein>
<keyword evidence="2" id="KW-1185">Reference proteome</keyword>
<evidence type="ECO:0000313" key="1">
    <source>
        <dbReference type="EMBL" id="GIY86352.1"/>
    </source>
</evidence>
<dbReference type="Proteomes" id="UP001054837">
    <property type="component" value="Unassembled WGS sequence"/>
</dbReference>